<organism evidence="1 2">
    <name type="scientific">Methanothermobacter tenebrarum</name>
    <dbReference type="NCBI Taxonomy" id="680118"/>
    <lineage>
        <taxon>Archaea</taxon>
        <taxon>Methanobacteriati</taxon>
        <taxon>Methanobacteriota</taxon>
        <taxon>Methanomada group</taxon>
        <taxon>Methanobacteria</taxon>
        <taxon>Methanobacteriales</taxon>
        <taxon>Methanobacteriaceae</taxon>
        <taxon>Methanothermobacter</taxon>
    </lineage>
</organism>
<name>A0A328PFD2_9EURY</name>
<proteinExistence type="predicted"/>
<keyword evidence="2" id="KW-1185">Reference proteome</keyword>
<dbReference type="AlphaFoldDB" id="A0A328PFD2"/>
<sequence>MGEDIIDDCKENLKKLIGKKILNVGFKFYDDECWRIHLDTDDGKFVMTFCKSWTCPIVEHRGKK</sequence>
<dbReference type="OrthoDB" id="80269at2157"/>
<protein>
    <submittedName>
        <fullName evidence="1">Uncharacterized protein</fullName>
    </submittedName>
</protein>
<dbReference type="EMBL" id="QLOE01000004">
    <property type="protein sequence ID" value="RAO79132.1"/>
    <property type="molecule type" value="Genomic_DNA"/>
</dbReference>
<accession>A0A328PFD2</accession>
<reference evidence="1 2" key="1">
    <citation type="submission" date="2018-06" db="EMBL/GenBank/DDBJ databases">
        <title>Draft genome sequence of hyperthermophilic methanogen Methanothermobacter tenebrarum sp. MCM-B 1447.</title>
        <authorList>
            <person name="Pore S.D."/>
            <person name="Dagar S."/>
            <person name="Dhakephalkar P.K."/>
        </authorList>
    </citation>
    <scope>NUCLEOTIDE SEQUENCE [LARGE SCALE GENOMIC DNA]</scope>
    <source>
        <strain evidence="1 2">MCM B 1447</strain>
    </source>
</reference>
<dbReference type="Proteomes" id="UP000249782">
    <property type="component" value="Unassembled WGS sequence"/>
</dbReference>
<comment type="caution">
    <text evidence="1">The sequence shown here is derived from an EMBL/GenBank/DDBJ whole genome shotgun (WGS) entry which is preliminary data.</text>
</comment>
<evidence type="ECO:0000313" key="1">
    <source>
        <dbReference type="EMBL" id="RAO79132.1"/>
    </source>
</evidence>
<dbReference type="RefSeq" id="WP_112093819.1">
    <property type="nucleotide sequence ID" value="NZ_QLOE01000004.1"/>
</dbReference>
<gene>
    <name evidence="1" type="ORF">DPC56_04200</name>
</gene>
<evidence type="ECO:0000313" key="2">
    <source>
        <dbReference type="Proteomes" id="UP000249782"/>
    </source>
</evidence>